<dbReference type="EMBL" id="VGLS01000736">
    <property type="protein sequence ID" value="MBM3225952.1"/>
    <property type="molecule type" value="Genomic_DNA"/>
</dbReference>
<dbReference type="Proteomes" id="UP000712673">
    <property type="component" value="Unassembled WGS sequence"/>
</dbReference>
<reference evidence="1" key="1">
    <citation type="submission" date="2019-03" db="EMBL/GenBank/DDBJ databases">
        <title>Lake Tanganyika Metagenome-Assembled Genomes (MAGs).</title>
        <authorList>
            <person name="Tran P."/>
        </authorList>
    </citation>
    <scope>NUCLEOTIDE SEQUENCE</scope>
    <source>
        <strain evidence="1">K_DeepCast_65m_m2_066</strain>
    </source>
</reference>
<dbReference type="AlphaFoldDB" id="A0A937W6E1"/>
<accession>A0A937W6E1</accession>
<comment type="caution">
    <text evidence="1">The sequence shown here is derived from an EMBL/GenBank/DDBJ whole genome shotgun (WGS) entry which is preliminary data.</text>
</comment>
<evidence type="ECO:0000313" key="2">
    <source>
        <dbReference type="Proteomes" id="UP000712673"/>
    </source>
</evidence>
<protein>
    <submittedName>
        <fullName evidence="1">Uncharacterized protein</fullName>
    </submittedName>
</protein>
<name>A0A937W6E1_UNCTE</name>
<organism evidence="1 2">
    <name type="scientific">Tectimicrobiota bacterium</name>
    <dbReference type="NCBI Taxonomy" id="2528274"/>
    <lineage>
        <taxon>Bacteria</taxon>
        <taxon>Pseudomonadati</taxon>
        <taxon>Nitrospinota/Tectimicrobiota group</taxon>
        <taxon>Candidatus Tectimicrobiota</taxon>
    </lineage>
</organism>
<gene>
    <name evidence="1" type="ORF">FJZ47_19445</name>
</gene>
<evidence type="ECO:0000313" key="1">
    <source>
        <dbReference type="EMBL" id="MBM3225952.1"/>
    </source>
</evidence>
<proteinExistence type="predicted"/>
<sequence>MPDEQHLYRVEWPRLRRHLYRVCLGQYRQLLLDQLCRCAGPVSDDVTSAVESWVQAILTDLARQAQVPDAWPGWAALLPLFGNMVRLSRDLGREAEAICQAEAHGDSSHLWNVLHAYFTDERDALDGGGTWRVPIWRRLDHLRRELTARRQQQGGGEYTDLAELVAELLLLIEERKEPDVPRTVEGLLAYFYAFDPIYTQPFEEERQGIDTLEELTDLGWFDVQRAFMALPVELRQALEIRLGLRVQPLGYSPRTLRDRAERAIQRLRQALTL</sequence>